<feature type="region of interest" description="Disordered" evidence="1">
    <location>
        <begin position="243"/>
        <end position="272"/>
    </location>
</feature>
<dbReference type="AlphaFoldDB" id="A0A852TML0"/>
<evidence type="ECO:0000313" key="2">
    <source>
        <dbReference type="EMBL" id="NYE45536.1"/>
    </source>
</evidence>
<dbReference type="Proteomes" id="UP000589036">
    <property type="component" value="Unassembled WGS sequence"/>
</dbReference>
<gene>
    <name evidence="2" type="ORF">HDA32_000656</name>
</gene>
<comment type="caution">
    <text evidence="2">The sequence shown here is derived from an EMBL/GenBank/DDBJ whole genome shotgun (WGS) entry which is preliminary data.</text>
</comment>
<accession>A0A852TML0</accession>
<proteinExistence type="predicted"/>
<dbReference type="SUPFAM" id="SSF46689">
    <property type="entry name" value="Homeodomain-like"/>
    <property type="match status" value="1"/>
</dbReference>
<reference evidence="2 3" key="1">
    <citation type="submission" date="2020-07" db="EMBL/GenBank/DDBJ databases">
        <title>Sequencing the genomes of 1000 actinobacteria strains.</title>
        <authorList>
            <person name="Klenk H.-P."/>
        </authorList>
    </citation>
    <scope>NUCLEOTIDE SEQUENCE [LARGE SCALE GENOMIC DNA]</scope>
    <source>
        <strain evidence="2 3">CXB654</strain>
    </source>
</reference>
<name>A0A852TML0_9ACTN</name>
<dbReference type="RefSeq" id="WP_179641731.1">
    <property type="nucleotide sequence ID" value="NZ_BAAAYY010000002.1"/>
</dbReference>
<keyword evidence="3" id="KW-1185">Reference proteome</keyword>
<organism evidence="2 3">
    <name type="scientific">Spinactinospora alkalitolerans</name>
    <dbReference type="NCBI Taxonomy" id="687207"/>
    <lineage>
        <taxon>Bacteria</taxon>
        <taxon>Bacillati</taxon>
        <taxon>Actinomycetota</taxon>
        <taxon>Actinomycetes</taxon>
        <taxon>Streptosporangiales</taxon>
        <taxon>Nocardiopsidaceae</taxon>
        <taxon>Spinactinospora</taxon>
    </lineage>
</organism>
<dbReference type="InterPro" id="IPR009057">
    <property type="entry name" value="Homeodomain-like_sf"/>
</dbReference>
<dbReference type="EMBL" id="JACCCC010000001">
    <property type="protein sequence ID" value="NYE45536.1"/>
    <property type="molecule type" value="Genomic_DNA"/>
</dbReference>
<evidence type="ECO:0000256" key="1">
    <source>
        <dbReference type="SAM" id="MobiDB-lite"/>
    </source>
</evidence>
<evidence type="ECO:0000313" key="3">
    <source>
        <dbReference type="Proteomes" id="UP000589036"/>
    </source>
</evidence>
<sequence length="329" mass="37186">MDRNTRSNDALRARAVELREQGWSNPRIRAELGLSGWGLTALLQGHVEPVHEALANRAKTELREQARDLRTQGWSYTAISRKLKVSESSCSLWLRDLPKPETYRPTPPPEKYAHMTAEEWADYSLHRMEAYRLQKEKERRTLKAEAAAEIGELSDREVLIAGVMIHWCEGTKSKPWRRETRVIMINSDPALILLYLRFLRLVGAEDDRLAFNLSIHETADIEAETGYWARDRRRTAGEVPEALHQEAQSPDGPQEGRGPLPRLPGRQGAQERAALPAHRGLGEGRHDGLRGSGLRHLVGRGGSLVAAPLTRHRRPVWTVRSRRAAVCLA</sequence>
<protein>
    <submittedName>
        <fullName evidence="2">Uncharacterized protein</fullName>
    </submittedName>
</protein>